<dbReference type="Gene3D" id="2.30.30.140">
    <property type="match status" value="2"/>
</dbReference>
<feature type="domain" description="SAM" evidence="6">
    <location>
        <begin position="607"/>
        <end position="673"/>
    </location>
</feature>
<feature type="region of interest" description="Disordered" evidence="5">
    <location>
        <begin position="418"/>
        <end position="440"/>
    </location>
</feature>
<dbReference type="EMBL" id="ASGP02000002">
    <property type="protein sequence ID" value="KAH9522342.1"/>
    <property type="molecule type" value="Genomic_DNA"/>
</dbReference>
<feature type="compositionally biased region" description="Low complexity" evidence="5">
    <location>
        <begin position="418"/>
        <end position="438"/>
    </location>
</feature>
<evidence type="ECO:0000259" key="6">
    <source>
        <dbReference type="PROSITE" id="PS50105"/>
    </source>
</evidence>
<keyword evidence="3" id="KW-0539">Nucleus</keyword>
<feature type="region of interest" description="Disordered" evidence="5">
    <location>
        <begin position="1"/>
        <end position="30"/>
    </location>
</feature>
<dbReference type="PANTHER" id="PTHR12247">
    <property type="entry name" value="POLYCOMB GROUP PROTEIN"/>
    <property type="match status" value="1"/>
</dbReference>
<dbReference type="EMBL" id="ASGP02000002">
    <property type="protein sequence ID" value="KAH9522341.1"/>
    <property type="molecule type" value="Genomic_DNA"/>
</dbReference>
<feature type="compositionally biased region" description="Low complexity" evidence="5">
    <location>
        <begin position="10"/>
        <end position="24"/>
    </location>
</feature>
<dbReference type="InterPro" id="IPR004092">
    <property type="entry name" value="Mbt"/>
</dbReference>
<gene>
    <name evidence="8" type="primary">SCMH1_1</name>
    <name evidence="8" type="ORF">DERF_005922</name>
    <name evidence="7" type="ORF">HUG17_3177</name>
</gene>
<dbReference type="SUPFAM" id="SSF63748">
    <property type="entry name" value="Tudor/PWWP/MBT"/>
    <property type="match status" value="2"/>
</dbReference>
<evidence type="ECO:0000313" key="9">
    <source>
        <dbReference type="EMBL" id="KAH9522342.1"/>
    </source>
</evidence>
<feature type="region of interest" description="Disordered" evidence="5">
    <location>
        <begin position="336"/>
        <end position="357"/>
    </location>
</feature>
<reference evidence="8" key="1">
    <citation type="submission" date="2013-05" db="EMBL/GenBank/DDBJ databases">
        <authorList>
            <person name="Yim A.K.Y."/>
            <person name="Chan T.F."/>
            <person name="Ji K.M."/>
            <person name="Liu X.Y."/>
            <person name="Zhou J.W."/>
            <person name="Li R.Q."/>
            <person name="Yang K.Y."/>
            <person name="Li J."/>
            <person name="Li M."/>
            <person name="Law P.T.W."/>
            <person name="Wu Y.L."/>
            <person name="Cai Z.L."/>
            <person name="Qin H."/>
            <person name="Bao Y."/>
            <person name="Leung R.K.K."/>
            <person name="Ng P.K.S."/>
            <person name="Zou J."/>
            <person name="Zhong X.J."/>
            <person name="Ran P.X."/>
            <person name="Zhong N.S."/>
            <person name="Liu Z.G."/>
            <person name="Tsui S.K.W."/>
        </authorList>
    </citation>
    <scope>NUCLEOTIDE SEQUENCE</scope>
    <source>
        <strain evidence="8">Derf</strain>
        <tissue evidence="8">Whole organism</tissue>
    </source>
</reference>
<keyword evidence="10" id="KW-1185">Reference proteome</keyword>
<dbReference type="SMART" id="SM00454">
    <property type="entry name" value="SAM"/>
    <property type="match status" value="1"/>
</dbReference>
<reference evidence="7" key="2">
    <citation type="submission" date="2020-06" db="EMBL/GenBank/DDBJ databases">
        <authorList>
            <person name="Ji K."/>
            <person name="Li J."/>
        </authorList>
    </citation>
    <scope>NUCLEOTIDE SEQUENCE</scope>
    <source>
        <strain evidence="7">JKM2019</strain>
        <tissue evidence="7">Whole body</tissue>
    </source>
</reference>
<evidence type="ECO:0000256" key="2">
    <source>
        <dbReference type="ARBA" id="ARBA00022737"/>
    </source>
</evidence>
<dbReference type="GO" id="GO:0042393">
    <property type="term" value="F:histone binding"/>
    <property type="evidence" value="ECO:0007669"/>
    <property type="project" value="TreeGrafter"/>
</dbReference>
<evidence type="ECO:0000256" key="1">
    <source>
        <dbReference type="ARBA" id="ARBA00004123"/>
    </source>
</evidence>
<dbReference type="Pfam" id="PF02820">
    <property type="entry name" value="MBT"/>
    <property type="match status" value="2"/>
</dbReference>
<dbReference type="Pfam" id="PF00536">
    <property type="entry name" value="SAM_1"/>
    <property type="match status" value="1"/>
</dbReference>
<evidence type="ECO:0000313" key="7">
    <source>
        <dbReference type="EMBL" id="KAH7639144.1"/>
    </source>
</evidence>
<evidence type="ECO:0000313" key="10">
    <source>
        <dbReference type="Proteomes" id="UP000790347"/>
    </source>
</evidence>
<dbReference type="GO" id="GO:0045892">
    <property type="term" value="P:negative regulation of DNA-templated transcription"/>
    <property type="evidence" value="ECO:0007669"/>
    <property type="project" value="TreeGrafter"/>
</dbReference>
<dbReference type="InterPro" id="IPR013761">
    <property type="entry name" value="SAM/pointed_sf"/>
</dbReference>
<organism evidence="8 10">
    <name type="scientific">Dermatophagoides farinae</name>
    <name type="common">American house dust mite</name>
    <dbReference type="NCBI Taxonomy" id="6954"/>
    <lineage>
        <taxon>Eukaryota</taxon>
        <taxon>Metazoa</taxon>
        <taxon>Ecdysozoa</taxon>
        <taxon>Arthropoda</taxon>
        <taxon>Chelicerata</taxon>
        <taxon>Arachnida</taxon>
        <taxon>Acari</taxon>
        <taxon>Acariformes</taxon>
        <taxon>Sarcoptiformes</taxon>
        <taxon>Astigmata</taxon>
        <taxon>Psoroptidia</taxon>
        <taxon>Analgoidea</taxon>
        <taxon>Pyroglyphidae</taxon>
        <taxon>Dermatophagoidinae</taxon>
        <taxon>Dermatophagoides</taxon>
    </lineage>
</organism>
<dbReference type="PROSITE" id="PS50105">
    <property type="entry name" value="SAM_DOMAIN"/>
    <property type="match status" value="1"/>
</dbReference>
<comment type="caution">
    <text evidence="8">The sequence shown here is derived from an EMBL/GenBank/DDBJ whole genome shotgun (WGS) entry which is preliminary data.</text>
</comment>
<proteinExistence type="predicted"/>
<evidence type="ECO:0000256" key="4">
    <source>
        <dbReference type="PROSITE-ProRule" id="PRU00459"/>
    </source>
</evidence>
<feature type="region of interest" description="Disordered" evidence="5">
    <location>
        <begin position="262"/>
        <end position="317"/>
    </location>
</feature>
<dbReference type="PANTHER" id="PTHR12247:SF132">
    <property type="entry name" value="POLYCOMB PROTEIN SCM"/>
    <property type="match status" value="1"/>
</dbReference>
<dbReference type="Gene3D" id="1.10.150.50">
    <property type="entry name" value="Transcription Factor, Ets-1"/>
    <property type="match status" value="1"/>
</dbReference>
<keyword evidence="2" id="KW-0677">Repeat</keyword>
<dbReference type="AlphaFoldDB" id="A0A922L6N8"/>
<sequence>MEQNGNDGHVSNVDAAVGGNNNGVKMTSTTTTPAKKNIRVIRSLDWDDYLKVCQGRPAPAEYFNHHLEPPDNEFKIYQKLEVSSPDSHDFVHLATVVGYMGPRLQLRLDGCDNANDFFELVDSEAISPIGTYKSKNRFFAAPLRFRRDAVTYASFCRQVLKNSVHAPEKCFKPPPKRPDRNYFEPGMKLEAVDKKHQSNICPATIKSVDNSEVEIHLDGWDNNNDYKCSYYSRHIFPVGWCKKTGHILQLPGPRVEYEIDVKKQQHQQQRLQSDTSITQIDSKSSQSNNDNYHPVNNKGQNHNRNHHIDPSSSNEAIKIKSTVFNDNERKKISIYHPHHNHNQNNNNEQKMESPSNFHSSTIDLMEQKKLIGDHSITKDIKPVMESLKKQNINRKSLINSISSDHHSATITTLTSTASKASSSSSLASDSSINSSKNIDINKRKHSENNINYNHHQQHQKSNNQLKHGTNTQTLVNSSASPTTAMTINQKSMEIPLMNVTKRPQENKDVSTSVKIDRKSIVGNSHNQNQNNHHQQQQPIQNSRKKRIKLTPPVINKLPTFVNGKNNNNNNNNENINDADNINVINQSSLIMIKYKTDLPTRESVHQWSVDELIEFLNMRFPEFHKFEQNFRSHEIDGYAFLLLTNHDLMMKFLGVKLGYSLKIIDLIEKINNGDGNNLDTASSSSN</sequence>
<dbReference type="InterPro" id="IPR050548">
    <property type="entry name" value="PcG_chromatin_remod_factors"/>
</dbReference>
<dbReference type="SMART" id="SM00561">
    <property type="entry name" value="MBT"/>
    <property type="match status" value="2"/>
</dbReference>
<name>A0A922L6N8_DERFA</name>
<dbReference type="SUPFAM" id="SSF47769">
    <property type="entry name" value="SAM/Pointed domain"/>
    <property type="match status" value="1"/>
</dbReference>
<feature type="compositionally biased region" description="Basic and acidic residues" evidence="5">
    <location>
        <begin position="502"/>
        <end position="519"/>
    </location>
</feature>
<evidence type="ECO:0000256" key="3">
    <source>
        <dbReference type="ARBA" id="ARBA00023242"/>
    </source>
</evidence>
<dbReference type="Proteomes" id="UP000790347">
    <property type="component" value="Unassembled WGS sequence"/>
</dbReference>
<feature type="region of interest" description="Disordered" evidence="5">
    <location>
        <begin position="493"/>
        <end position="544"/>
    </location>
</feature>
<evidence type="ECO:0000256" key="5">
    <source>
        <dbReference type="SAM" id="MobiDB-lite"/>
    </source>
</evidence>
<comment type="subcellular location">
    <subcellularLocation>
        <location evidence="1">Nucleus</location>
    </subcellularLocation>
</comment>
<dbReference type="GO" id="GO:0003682">
    <property type="term" value="F:chromatin binding"/>
    <property type="evidence" value="ECO:0007669"/>
    <property type="project" value="TreeGrafter"/>
</dbReference>
<dbReference type="InterPro" id="IPR001660">
    <property type="entry name" value="SAM"/>
</dbReference>
<dbReference type="Proteomes" id="UP000828236">
    <property type="component" value="Unassembled WGS sequence"/>
</dbReference>
<dbReference type="CDD" id="cd09509">
    <property type="entry name" value="SAM_Polycomb"/>
    <property type="match status" value="1"/>
</dbReference>
<reference evidence="8" key="4">
    <citation type="journal article" date="2022" name="Res Sq">
        <title>Comparative Genomics Reveals Insights into the Divergent Evolution of Astigmatic Mites and Household Pest Adaptations.</title>
        <authorList>
            <person name="Xiong Q."/>
            <person name="Wan A.T.-Y."/>
            <person name="Liu X.-Y."/>
            <person name="Fung C.S.-H."/>
            <person name="Xiao X."/>
            <person name="Malainual N."/>
            <person name="Hou J."/>
            <person name="Wang L."/>
            <person name="Wang M."/>
            <person name="Yang K."/>
            <person name="Cui Y."/>
            <person name="Leung E."/>
            <person name="Nong W."/>
            <person name="Shin S.-K."/>
            <person name="Au S."/>
            <person name="Jeong K.Y."/>
            <person name="Chew F.T."/>
            <person name="Hui J."/>
            <person name="Leung T.F."/>
            <person name="Tungtrongchitr A."/>
            <person name="Zhong N."/>
            <person name="Liu Z."/>
            <person name="Tsui S."/>
        </authorList>
    </citation>
    <scope>NUCLEOTIDE SEQUENCE</scope>
    <source>
        <strain evidence="8">Derf</strain>
        <tissue evidence="8">Whole organism</tissue>
    </source>
</reference>
<dbReference type="EMBL" id="SDOV01000007">
    <property type="protein sequence ID" value="KAH7639144.1"/>
    <property type="molecule type" value="Genomic_DNA"/>
</dbReference>
<evidence type="ECO:0000313" key="8">
    <source>
        <dbReference type="EMBL" id="KAH9522341.1"/>
    </source>
</evidence>
<dbReference type="PROSITE" id="PS51079">
    <property type="entry name" value="MBT"/>
    <property type="match status" value="2"/>
</dbReference>
<dbReference type="GO" id="GO:0005634">
    <property type="term" value="C:nucleus"/>
    <property type="evidence" value="ECO:0007669"/>
    <property type="project" value="UniProtKB-SubCell"/>
</dbReference>
<feature type="compositionally biased region" description="Polar residues" evidence="5">
    <location>
        <begin position="273"/>
        <end position="291"/>
    </location>
</feature>
<accession>A0A922L6N8</accession>
<feature type="repeat" description="MBT" evidence="4">
    <location>
        <begin position="150"/>
        <end position="251"/>
    </location>
</feature>
<feature type="repeat" description="MBT" evidence="4">
    <location>
        <begin position="44"/>
        <end position="142"/>
    </location>
</feature>
<feature type="compositionally biased region" description="Low complexity" evidence="5">
    <location>
        <begin position="523"/>
        <end position="541"/>
    </location>
</feature>
<protein>
    <submittedName>
        <fullName evidence="7">Polycomb sfmbt-like protein</fullName>
    </submittedName>
    <submittedName>
        <fullName evidence="8 9">Zinc ion binding</fullName>
    </submittedName>
</protein>
<reference evidence="7" key="3">
    <citation type="journal article" date="2021" name="World Allergy Organ. J.">
        <title>Chromosome-level assembly of Dermatophagoides farinae genome and transcriptome reveals two novel allergens Der f 37 and Der f 39.</title>
        <authorList>
            <person name="Chen J."/>
            <person name="Cai Z."/>
            <person name="Fan D."/>
            <person name="Hu J."/>
            <person name="Hou Y."/>
            <person name="He Y."/>
            <person name="Zhang Z."/>
            <person name="Zhao Z."/>
            <person name="Gao P."/>
            <person name="Hu W."/>
            <person name="Sun J."/>
            <person name="Li J."/>
            <person name="Ji K."/>
        </authorList>
    </citation>
    <scope>NUCLEOTIDE SEQUENCE</scope>
    <source>
        <strain evidence="7">JKM2019</strain>
    </source>
</reference>